<dbReference type="Gene3D" id="3.30.390.10">
    <property type="entry name" value="Enolase-like, N-terminal domain"/>
    <property type="match status" value="1"/>
</dbReference>
<evidence type="ECO:0000256" key="2">
    <source>
        <dbReference type="ARBA" id="ARBA00022723"/>
    </source>
</evidence>
<dbReference type="InterPro" id="IPR036849">
    <property type="entry name" value="Enolase-like_C_sf"/>
</dbReference>
<dbReference type="EC" id="5.1.1.-" evidence="7"/>
<feature type="binding site" evidence="6">
    <location>
        <position position="181"/>
    </location>
    <ligand>
        <name>Mg(2+)</name>
        <dbReference type="ChEBI" id="CHEBI:18420"/>
    </ligand>
</feature>
<feature type="active site" description="Proton acceptor; specific for (S)-substrate epimerization" evidence="5">
    <location>
        <position position="255"/>
    </location>
</feature>
<accession>A0A4R3KVC6</accession>
<dbReference type="SFLD" id="SFLDG00180">
    <property type="entry name" value="muconate_cycloisomerase"/>
    <property type="match status" value="1"/>
</dbReference>
<keyword evidence="4 7" id="KW-0413">Isomerase</keyword>
<dbReference type="SUPFAM" id="SSF51604">
    <property type="entry name" value="Enolase C-terminal domain-like"/>
    <property type="match status" value="1"/>
</dbReference>
<keyword evidence="2 6" id="KW-0479">Metal-binding</keyword>
<dbReference type="Gene3D" id="3.20.20.120">
    <property type="entry name" value="Enolase-like C-terminal domain"/>
    <property type="match status" value="1"/>
</dbReference>
<dbReference type="EMBL" id="SMAD01000002">
    <property type="protein sequence ID" value="TCS89108.1"/>
    <property type="molecule type" value="Genomic_DNA"/>
</dbReference>
<dbReference type="Pfam" id="PF13378">
    <property type="entry name" value="MR_MLE_C"/>
    <property type="match status" value="1"/>
</dbReference>
<dbReference type="Proteomes" id="UP000295807">
    <property type="component" value="Unassembled WGS sequence"/>
</dbReference>
<dbReference type="CDD" id="cd03319">
    <property type="entry name" value="L-Ala-DL-Glu_epimerase"/>
    <property type="match status" value="1"/>
</dbReference>
<feature type="binding site" evidence="6">
    <location>
        <position position="233"/>
    </location>
    <ligand>
        <name>Mg(2+)</name>
        <dbReference type="ChEBI" id="CHEBI:18420"/>
    </ligand>
</feature>
<dbReference type="GO" id="GO:0016855">
    <property type="term" value="F:racemase and epimerase activity, acting on amino acids and derivatives"/>
    <property type="evidence" value="ECO:0007669"/>
    <property type="project" value="UniProtKB-UniRule"/>
</dbReference>
<evidence type="ECO:0000256" key="3">
    <source>
        <dbReference type="ARBA" id="ARBA00022842"/>
    </source>
</evidence>
<dbReference type="PANTHER" id="PTHR48080">
    <property type="entry name" value="D-GALACTONATE DEHYDRATASE-RELATED"/>
    <property type="match status" value="1"/>
</dbReference>
<dbReference type="SFLD" id="SFLDS00001">
    <property type="entry name" value="Enolase"/>
    <property type="match status" value="1"/>
</dbReference>
<feature type="domain" description="Mandelate racemase/muconate lactonizing enzyme C-terminal" evidence="8">
    <location>
        <begin position="138"/>
        <end position="229"/>
    </location>
</feature>
<dbReference type="GO" id="GO:0000287">
    <property type="term" value="F:magnesium ion binding"/>
    <property type="evidence" value="ECO:0007669"/>
    <property type="project" value="UniProtKB-ARBA"/>
</dbReference>
<feature type="active site" description="Proton acceptor; specific for (R)-substrate epimerization" evidence="5">
    <location>
        <position position="157"/>
    </location>
</feature>
<dbReference type="InterPro" id="IPR029065">
    <property type="entry name" value="Enolase_C-like"/>
</dbReference>
<protein>
    <recommendedName>
        <fullName evidence="7">Dipeptide epimerase</fullName>
        <ecNumber evidence="7">5.1.1.-</ecNumber>
    </recommendedName>
</protein>
<evidence type="ECO:0000313" key="10">
    <source>
        <dbReference type="Proteomes" id="UP000295807"/>
    </source>
</evidence>
<dbReference type="InterPro" id="IPR034593">
    <property type="entry name" value="DgoD-like"/>
</dbReference>
<organism evidence="9 10">
    <name type="scientific">Anseongella ginsenosidimutans</name>
    <dbReference type="NCBI Taxonomy" id="496056"/>
    <lineage>
        <taxon>Bacteria</taxon>
        <taxon>Pseudomonadati</taxon>
        <taxon>Bacteroidota</taxon>
        <taxon>Sphingobacteriia</taxon>
        <taxon>Sphingobacteriales</taxon>
        <taxon>Sphingobacteriaceae</taxon>
        <taxon>Anseongella</taxon>
    </lineage>
</organism>
<dbReference type="RefSeq" id="WP_132128197.1">
    <property type="nucleotide sequence ID" value="NZ_CP042432.1"/>
</dbReference>
<comment type="cofactor">
    <cofactor evidence="6 7">
        <name>Mg(2+)</name>
        <dbReference type="ChEBI" id="CHEBI:18420"/>
    </cofactor>
    <text evidence="6 7">Binds 1 Mg(2+) ion per subunit.</text>
</comment>
<proteinExistence type="inferred from homology"/>
<keyword evidence="10" id="KW-1185">Reference proteome</keyword>
<dbReference type="InterPro" id="IPR029017">
    <property type="entry name" value="Enolase-like_N"/>
</dbReference>
<dbReference type="InterPro" id="IPR013342">
    <property type="entry name" value="Mandelate_racemase_C"/>
</dbReference>
<evidence type="ECO:0000256" key="6">
    <source>
        <dbReference type="PIRSR" id="PIRSR634603-3"/>
    </source>
</evidence>
<name>A0A4R3KVC6_9SPHI</name>
<dbReference type="InterPro" id="IPR013341">
    <property type="entry name" value="Mandelate_racemase_N_dom"/>
</dbReference>
<evidence type="ECO:0000256" key="1">
    <source>
        <dbReference type="ARBA" id="ARBA00008031"/>
    </source>
</evidence>
<keyword evidence="3 6" id="KW-0460">Magnesium</keyword>
<dbReference type="InterPro" id="IPR034603">
    <property type="entry name" value="Dipeptide_epimerase"/>
</dbReference>
<reference evidence="9 10" key="1">
    <citation type="submission" date="2019-03" db="EMBL/GenBank/DDBJ databases">
        <title>Genomic Encyclopedia of Type Strains, Phase IV (KMG-IV): sequencing the most valuable type-strain genomes for metagenomic binning, comparative biology and taxonomic classification.</title>
        <authorList>
            <person name="Goeker M."/>
        </authorList>
    </citation>
    <scope>NUCLEOTIDE SEQUENCE [LARGE SCALE GENOMIC DNA]</scope>
    <source>
        <strain evidence="9 10">DSM 21100</strain>
    </source>
</reference>
<dbReference type="AlphaFoldDB" id="A0A4R3KVC6"/>
<comment type="caution">
    <text evidence="9">The sequence shown here is derived from an EMBL/GenBank/DDBJ whole genome shotgun (WGS) entry which is preliminary data.</text>
</comment>
<gene>
    <name evidence="9" type="ORF">EDD80_102301</name>
</gene>
<evidence type="ECO:0000313" key="9">
    <source>
        <dbReference type="EMBL" id="TCS89108.1"/>
    </source>
</evidence>
<dbReference type="OrthoDB" id="9775391at2"/>
<dbReference type="SMART" id="SM00922">
    <property type="entry name" value="MR_MLE"/>
    <property type="match status" value="1"/>
</dbReference>
<dbReference type="PANTHER" id="PTHR48080:SF3">
    <property type="entry name" value="ENOLASE SUPERFAMILY MEMBER DDB_G0284701"/>
    <property type="match status" value="1"/>
</dbReference>
<sequence length="347" mass="38444">MKLNFRPFNLQLRHAFGISGHTRTSTPLVLTQIEHEDHTGFGEASMPPYLGESQETARQFLKKVDLARFSAPQTLEDVSPIMQYLDALAPGNTAAKAAVDIALHDLLGKIKDEPCYRLFGVNPAAMPATSFTIGIDTAEMLRKKVKEAEAFRVIKVKLGSDHDKETIEVIRSETAVPLSVDANQGWKNREEALEMIHWLSERKVLFIEQPMPKEDTEGNAWLRENSPLPVIADEACQRLADVEKAAGIYDGINIKLMKCTGLNEAAKMIKRARELDLKILIGCMTETSCAVMAAAALAPLCDWADLDGPWLVANDPWRTPALQDGSIRLENQPGLGIITCDRDRKKS</sequence>
<evidence type="ECO:0000259" key="8">
    <source>
        <dbReference type="SMART" id="SM00922"/>
    </source>
</evidence>
<evidence type="ECO:0000256" key="7">
    <source>
        <dbReference type="RuleBase" id="RU366006"/>
    </source>
</evidence>
<dbReference type="SUPFAM" id="SSF54826">
    <property type="entry name" value="Enolase N-terminal domain-like"/>
    <property type="match status" value="1"/>
</dbReference>
<dbReference type="Pfam" id="PF02746">
    <property type="entry name" value="MR_MLE_N"/>
    <property type="match status" value="1"/>
</dbReference>
<comment type="similarity">
    <text evidence="1 7">Belongs to the mandelate racemase/muconate lactonizing enzyme family.</text>
</comment>
<feature type="binding site" evidence="6">
    <location>
        <position position="208"/>
    </location>
    <ligand>
        <name>Mg(2+)</name>
        <dbReference type="ChEBI" id="CHEBI:18420"/>
    </ligand>
</feature>
<evidence type="ECO:0000256" key="5">
    <source>
        <dbReference type="PIRSR" id="PIRSR634603-1"/>
    </source>
</evidence>
<evidence type="ECO:0000256" key="4">
    <source>
        <dbReference type="ARBA" id="ARBA00023235"/>
    </source>
</evidence>